<organism evidence="1 2">
    <name type="scientific">Gracilibacillus orientalis</name>
    <dbReference type="NCBI Taxonomy" id="334253"/>
    <lineage>
        <taxon>Bacteria</taxon>
        <taxon>Bacillati</taxon>
        <taxon>Bacillota</taxon>
        <taxon>Bacilli</taxon>
        <taxon>Bacillales</taxon>
        <taxon>Bacillaceae</taxon>
        <taxon>Gracilibacillus</taxon>
    </lineage>
</organism>
<dbReference type="RefSeq" id="WP_175495453.1">
    <property type="nucleotide sequence ID" value="NZ_FOTR01000008.1"/>
</dbReference>
<evidence type="ECO:0000313" key="2">
    <source>
        <dbReference type="Proteomes" id="UP000198565"/>
    </source>
</evidence>
<dbReference type="AlphaFoldDB" id="A0A1I4NEQ6"/>
<protein>
    <submittedName>
        <fullName evidence="1">Uncharacterized protein</fullName>
    </submittedName>
</protein>
<accession>A0A1I4NEQ6</accession>
<name>A0A1I4NEQ6_9BACI</name>
<dbReference type="STRING" id="334253.SAMN04487943_108164"/>
<dbReference type="EMBL" id="FOTR01000008">
    <property type="protein sequence ID" value="SFM14042.1"/>
    <property type="molecule type" value="Genomic_DNA"/>
</dbReference>
<proteinExistence type="predicted"/>
<evidence type="ECO:0000313" key="1">
    <source>
        <dbReference type="EMBL" id="SFM14042.1"/>
    </source>
</evidence>
<gene>
    <name evidence="1" type="ORF">SAMN04487943_108164</name>
</gene>
<dbReference type="Proteomes" id="UP000198565">
    <property type="component" value="Unassembled WGS sequence"/>
</dbReference>
<reference evidence="2" key="1">
    <citation type="submission" date="2016-10" db="EMBL/GenBank/DDBJ databases">
        <authorList>
            <person name="Varghese N."/>
            <person name="Submissions S."/>
        </authorList>
    </citation>
    <scope>NUCLEOTIDE SEQUENCE [LARGE SCALE GENOMIC DNA]</scope>
    <source>
        <strain evidence="2">CGMCC 1.4250</strain>
    </source>
</reference>
<sequence>MEWVLVEKGVVDWTQVFFDVKAVGYDGIEDFKRSKGTKESIKHNIDTVKHLKGVK</sequence>
<keyword evidence="2" id="KW-1185">Reference proteome</keyword>